<organism evidence="1 2">
    <name type="scientific">Rhodococcus phage Trina</name>
    <dbReference type="NCBI Taxonomy" id="2027905"/>
    <lineage>
        <taxon>Viruses</taxon>
        <taxon>Duplodnaviria</taxon>
        <taxon>Heunggongvirae</taxon>
        <taxon>Uroviricota</taxon>
        <taxon>Caudoviricetes</taxon>
        <taxon>Trinavirus</taxon>
        <taxon>Trinavirus trina</taxon>
    </lineage>
</organism>
<accession>A0A2D1ADY6</accession>
<proteinExistence type="predicted"/>
<evidence type="ECO:0000313" key="1">
    <source>
        <dbReference type="EMBL" id="ASZ74907.1"/>
    </source>
</evidence>
<gene>
    <name evidence="1" type="ORF">SEA_TRINA_93</name>
</gene>
<dbReference type="Proteomes" id="UP000231419">
    <property type="component" value="Segment"/>
</dbReference>
<sequence length="159" mass="18902">MNNIIPNYFFIDNKLHMKIKVVRSDDAVVAFCYEDESRPWLNRTMVRKYYKKAYTLSQAARLMNVKRATLDELIKKKLVPMPKKSYDLANYQPLRSYISEQDMLDYRQAAWDQLPKNRFGEPYRDTMLSEVELIHAMSKNDDRDFVIEGDDVIKIFKSS</sequence>
<dbReference type="OrthoDB" id="33745at10239"/>
<dbReference type="EMBL" id="MF668286">
    <property type="protein sequence ID" value="ASZ74907.1"/>
    <property type="molecule type" value="Genomic_DNA"/>
</dbReference>
<protein>
    <submittedName>
        <fullName evidence="1">Uncharacterized protein</fullName>
    </submittedName>
</protein>
<name>A0A2D1ADY6_9CAUD</name>
<keyword evidence="2" id="KW-1185">Reference proteome</keyword>
<reference evidence="2" key="1">
    <citation type="submission" date="2017-08" db="EMBL/GenBank/DDBJ databases">
        <authorList>
            <person name="de Groot N.N."/>
        </authorList>
    </citation>
    <scope>NUCLEOTIDE SEQUENCE [LARGE SCALE GENOMIC DNA]</scope>
</reference>
<evidence type="ECO:0000313" key="2">
    <source>
        <dbReference type="Proteomes" id="UP000231419"/>
    </source>
</evidence>